<protein>
    <submittedName>
        <fullName evidence="1">Uncharacterized protein</fullName>
    </submittedName>
</protein>
<keyword evidence="2" id="KW-1185">Reference proteome</keyword>
<reference evidence="1 2" key="1">
    <citation type="submission" date="2023-03" db="EMBL/GenBank/DDBJ databases">
        <title>High recombination rates correlate with genetic variation in Cardiocondyla obscurior ants.</title>
        <authorList>
            <person name="Errbii M."/>
        </authorList>
    </citation>
    <scope>NUCLEOTIDE SEQUENCE [LARGE SCALE GENOMIC DNA]</scope>
    <source>
        <strain evidence="1">Alpha-2009</strain>
        <tissue evidence="1">Whole body</tissue>
    </source>
</reference>
<dbReference type="AlphaFoldDB" id="A0AAW2FPQ6"/>
<accession>A0AAW2FPQ6</accession>
<evidence type="ECO:0000313" key="2">
    <source>
        <dbReference type="Proteomes" id="UP001430953"/>
    </source>
</evidence>
<proteinExistence type="predicted"/>
<dbReference type="Proteomes" id="UP001430953">
    <property type="component" value="Unassembled WGS sequence"/>
</dbReference>
<dbReference type="EMBL" id="JADYXP020000008">
    <property type="protein sequence ID" value="KAL0117924.1"/>
    <property type="molecule type" value="Genomic_DNA"/>
</dbReference>
<sequence>MLKRYKPNLTKGRKNKKEIKGLKCRGWIRTRWSQSDSLAIGQIFFFPRALGNKSDEAVKARKLKVSTATAVQADFLRSPSQGRFFQVSNHILVTSNNHISAIKFRDKITSEKSLSGLFLCTISAAERSKIVFNT</sequence>
<organism evidence="1 2">
    <name type="scientific">Cardiocondyla obscurior</name>
    <dbReference type="NCBI Taxonomy" id="286306"/>
    <lineage>
        <taxon>Eukaryota</taxon>
        <taxon>Metazoa</taxon>
        <taxon>Ecdysozoa</taxon>
        <taxon>Arthropoda</taxon>
        <taxon>Hexapoda</taxon>
        <taxon>Insecta</taxon>
        <taxon>Pterygota</taxon>
        <taxon>Neoptera</taxon>
        <taxon>Endopterygota</taxon>
        <taxon>Hymenoptera</taxon>
        <taxon>Apocrita</taxon>
        <taxon>Aculeata</taxon>
        <taxon>Formicoidea</taxon>
        <taxon>Formicidae</taxon>
        <taxon>Myrmicinae</taxon>
        <taxon>Cardiocondyla</taxon>
    </lineage>
</organism>
<comment type="caution">
    <text evidence="1">The sequence shown here is derived from an EMBL/GenBank/DDBJ whole genome shotgun (WGS) entry which is preliminary data.</text>
</comment>
<gene>
    <name evidence="1" type="ORF">PUN28_008956</name>
</gene>
<name>A0AAW2FPQ6_9HYME</name>
<evidence type="ECO:0000313" key="1">
    <source>
        <dbReference type="EMBL" id="KAL0117924.1"/>
    </source>
</evidence>